<evidence type="ECO:0000313" key="4">
    <source>
        <dbReference type="Proteomes" id="UP000594261"/>
    </source>
</evidence>
<dbReference type="AlphaFoldDB" id="A0A7N2L2L1"/>
<dbReference type="InterPro" id="IPR007194">
    <property type="entry name" value="TRAPP_component"/>
</dbReference>
<comment type="similarity">
    <text evidence="1">Belongs to the TRAPP small subunits family. BET3 subfamily.</text>
</comment>
<accession>A0A7N2L2L1</accession>
<evidence type="ECO:0000256" key="2">
    <source>
        <dbReference type="SAM" id="MobiDB-lite"/>
    </source>
</evidence>
<dbReference type="Gramene" id="QL03p002537:mrna">
    <property type="protein sequence ID" value="QL03p002537:mrna"/>
    <property type="gene ID" value="QL03p002537"/>
</dbReference>
<evidence type="ECO:0000313" key="3">
    <source>
        <dbReference type="EnsemblPlants" id="QL03p002537:mrna"/>
    </source>
</evidence>
<dbReference type="EMBL" id="LRBV02000003">
    <property type="status" value="NOT_ANNOTATED_CDS"/>
    <property type="molecule type" value="Genomic_DNA"/>
</dbReference>
<keyword evidence="4" id="KW-1185">Reference proteome</keyword>
<protein>
    <submittedName>
        <fullName evidence="3">Uncharacterized protein</fullName>
    </submittedName>
</protein>
<proteinExistence type="inferred from homology"/>
<evidence type="ECO:0000256" key="1">
    <source>
        <dbReference type="ARBA" id="ARBA00006218"/>
    </source>
</evidence>
<organism evidence="3 4">
    <name type="scientific">Quercus lobata</name>
    <name type="common">Valley oak</name>
    <dbReference type="NCBI Taxonomy" id="97700"/>
    <lineage>
        <taxon>Eukaryota</taxon>
        <taxon>Viridiplantae</taxon>
        <taxon>Streptophyta</taxon>
        <taxon>Embryophyta</taxon>
        <taxon>Tracheophyta</taxon>
        <taxon>Spermatophyta</taxon>
        <taxon>Magnoliopsida</taxon>
        <taxon>eudicotyledons</taxon>
        <taxon>Gunneridae</taxon>
        <taxon>Pentapetalae</taxon>
        <taxon>rosids</taxon>
        <taxon>fabids</taxon>
        <taxon>Fagales</taxon>
        <taxon>Fagaceae</taxon>
        <taxon>Quercus</taxon>
    </lineage>
</organism>
<sequence length="91" mass="9808">MSVNPSPENGDLSQYNYNPPAENKAAQATSMHLNFPCGIIRGARLNFRISCAVTADISNLPACDLPYIPGGYWTQDLTLLLALIRGGRGTI</sequence>
<dbReference type="Proteomes" id="UP000594261">
    <property type="component" value="Chromosome 3"/>
</dbReference>
<feature type="compositionally biased region" description="Polar residues" evidence="2">
    <location>
        <begin position="1"/>
        <end position="17"/>
    </location>
</feature>
<dbReference type="Pfam" id="PF04051">
    <property type="entry name" value="TRAPP"/>
    <property type="match status" value="1"/>
</dbReference>
<name>A0A7N2L2L1_QUELO</name>
<dbReference type="EnsemblPlants" id="QL03p002537:mrna">
    <property type="protein sequence ID" value="QL03p002537:mrna"/>
    <property type="gene ID" value="QL03p002537"/>
</dbReference>
<feature type="region of interest" description="Disordered" evidence="2">
    <location>
        <begin position="1"/>
        <end position="20"/>
    </location>
</feature>
<dbReference type="InterPro" id="IPR024096">
    <property type="entry name" value="NO_sig/Golgi_transp_ligand-bd"/>
</dbReference>
<reference evidence="3 4" key="1">
    <citation type="journal article" date="2016" name="G3 (Bethesda)">
        <title>First Draft Assembly and Annotation of the Genome of a California Endemic Oak Quercus lobata Nee (Fagaceae).</title>
        <authorList>
            <person name="Sork V.L."/>
            <person name="Fitz-Gibbon S.T."/>
            <person name="Puiu D."/>
            <person name="Crepeau M."/>
            <person name="Gugger P.F."/>
            <person name="Sherman R."/>
            <person name="Stevens K."/>
            <person name="Langley C.H."/>
            <person name="Pellegrini M."/>
            <person name="Salzberg S.L."/>
        </authorList>
    </citation>
    <scope>NUCLEOTIDE SEQUENCE [LARGE SCALE GENOMIC DNA]</scope>
    <source>
        <strain evidence="3 4">cv. SW786</strain>
    </source>
</reference>
<dbReference type="Gene3D" id="3.30.1380.20">
    <property type="entry name" value="Trafficking protein particle complex subunit 3"/>
    <property type="match status" value="1"/>
</dbReference>
<reference evidence="3" key="2">
    <citation type="submission" date="2021-01" db="UniProtKB">
        <authorList>
            <consortium name="EnsemblPlants"/>
        </authorList>
    </citation>
    <scope>IDENTIFICATION</scope>
</reference>
<dbReference type="InParanoid" id="A0A7N2L2L1"/>
<dbReference type="SUPFAM" id="SSF111126">
    <property type="entry name" value="Ligand-binding domain in the NO signalling and Golgi transport"/>
    <property type="match status" value="1"/>
</dbReference>